<proteinExistence type="predicted"/>
<name>A0ABW2Q1Q2_9BACL</name>
<dbReference type="Pfam" id="PF04167">
    <property type="entry name" value="DUF402"/>
    <property type="match status" value="1"/>
</dbReference>
<dbReference type="InterPro" id="IPR050212">
    <property type="entry name" value="Ntdp-like"/>
</dbReference>
<dbReference type="Proteomes" id="UP001596505">
    <property type="component" value="Unassembled WGS sequence"/>
</dbReference>
<evidence type="ECO:0000313" key="6">
    <source>
        <dbReference type="Proteomes" id="UP001596505"/>
    </source>
</evidence>
<dbReference type="PANTHER" id="PTHR39159">
    <property type="match status" value="1"/>
</dbReference>
<evidence type="ECO:0000256" key="1">
    <source>
        <dbReference type="ARBA" id="ARBA00022723"/>
    </source>
</evidence>
<dbReference type="InterPro" id="IPR016882">
    <property type="entry name" value="SA1684"/>
</dbReference>
<sequence length="177" mass="21212">MRFPRMGQIIQIQSYKHDGTLHRVWEETMVLKGTQDTVIGANDQTLVIESDGRHWRTKEPAITYFSTKEWFNIICMIRQDGIYYYCNLGSPITWDEEALKYIDYDLDIKVYPNGSYKLLDEDEYSLHKRKMNYPKKLDNILKSHVKELIDWIKNEKGPFNPGFVDKWYSLYKKLERN</sequence>
<keyword evidence="1" id="KW-0479">Metal-binding</keyword>
<dbReference type="InterPro" id="IPR035930">
    <property type="entry name" value="FomD-like_sf"/>
</dbReference>
<dbReference type="PANTHER" id="PTHR39159:SF1">
    <property type="entry name" value="UPF0374 PROTEIN YGAC"/>
    <property type="match status" value="1"/>
</dbReference>
<dbReference type="Gene3D" id="2.40.380.10">
    <property type="entry name" value="FomD-like"/>
    <property type="match status" value="1"/>
</dbReference>
<evidence type="ECO:0000259" key="4">
    <source>
        <dbReference type="Pfam" id="PF04167"/>
    </source>
</evidence>
<dbReference type="EMBL" id="JBHTCO010000017">
    <property type="protein sequence ID" value="MFC7393960.1"/>
    <property type="molecule type" value="Genomic_DNA"/>
</dbReference>
<evidence type="ECO:0000256" key="2">
    <source>
        <dbReference type="ARBA" id="ARBA00022801"/>
    </source>
</evidence>
<keyword evidence="2" id="KW-0378">Hydrolase</keyword>
<protein>
    <submittedName>
        <fullName evidence="5">DUF402 domain-containing protein</fullName>
    </submittedName>
</protein>
<dbReference type="RefSeq" id="WP_380966823.1">
    <property type="nucleotide sequence ID" value="NZ_JBHTCO010000017.1"/>
</dbReference>
<keyword evidence="6" id="KW-1185">Reference proteome</keyword>
<accession>A0ABW2Q1Q2</accession>
<keyword evidence="3" id="KW-0460">Magnesium</keyword>
<evidence type="ECO:0000313" key="5">
    <source>
        <dbReference type="EMBL" id="MFC7393960.1"/>
    </source>
</evidence>
<evidence type="ECO:0000256" key="3">
    <source>
        <dbReference type="ARBA" id="ARBA00022842"/>
    </source>
</evidence>
<organism evidence="5 6">
    <name type="scientific">Scopulibacillus cellulosilyticus</name>
    <dbReference type="NCBI Taxonomy" id="2665665"/>
    <lineage>
        <taxon>Bacteria</taxon>
        <taxon>Bacillati</taxon>
        <taxon>Bacillota</taxon>
        <taxon>Bacilli</taxon>
        <taxon>Bacillales</taxon>
        <taxon>Sporolactobacillaceae</taxon>
        <taxon>Scopulibacillus</taxon>
    </lineage>
</organism>
<gene>
    <name evidence="5" type="ORF">ACFQRG_13445</name>
</gene>
<feature type="domain" description="DUF402" evidence="4">
    <location>
        <begin position="18"/>
        <end position="156"/>
    </location>
</feature>
<comment type="caution">
    <text evidence="5">The sequence shown here is derived from an EMBL/GenBank/DDBJ whole genome shotgun (WGS) entry which is preliminary data.</text>
</comment>
<dbReference type="InterPro" id="IPR007295">
    <property type="entry name" value="DUF402"/>
</dbReference>
<dbReference type="NCBIfam" id="NF010183">
    <property type="entry name" value="PRK13662.1"/>
    <property type="match status" value="1"/>
</dbReference>
<dbReference type="SUPFAM" id="SSF159234">
    <property type="entry name" value="FomD-like"/>
    <property type="match status" value="1"/>
</dbReference>
<dbReference type="PIRSF" id="PIRSF028345">
    <property type="entry name" value="UCP028345"/>
    <property type="match status" value="1"/>
</dbReference>
<reference evidence="6" key="1">
    <citation type="journal article" date="2019" name="Int. J. Syst. Evol. Microbiol.">
        <title>The Global Catalogue of Microorganisms (GCM) 10K type strain sequencing project: providing services to taxonomists for standard genome sequencing and annotation.</title>
        <authorList>
            <consortium name="The Broad Institute Genomics Platform"/>
            <consortium name="The Broad Institute Genome Sequencing Center for Infectious Disease"/>
            <person name="Wu L."/>
            <person name="Ma J."/>
        </authorList>
    </citation>
    <scope>NUCLEOTIDE SEQUENCE [LARGE SCALE GENOMIC DNA]</scope>
    <source>
        <strain evidence="6">CGMCC 1.16305</strain>
    </source>
</reference>